<evidence type="ECO:0000313" key="1">
    <source>
        <dbReference type="EMBL" id="KAJ5116136.1"/>
    </source>
</evidence>
<sequence>MKIIPGSAEALAAANPAYRDKVRSTCLQIVPEEQGAEEEEEEGRSQAGMSFRWYCPDQVLTVMSQNEPC</sequence>
<evidence type="ECO:0000313" key="2">
    <source>
        <dbReference type="Proteomes" id="UP001149165"/>
    </source>
</evidence>
<accession>A0A9W9GCL4</accession>
<proteinExistence type="predicted"/>
<dbReference type="Proteomes" id="UP001149165">
    <property type="component" value="Unassembled WGS sequence"/>
</dbReference>
<name>A0A9W9GCL4_9EURO</name>
<comment type="caution">
    <text evidence="1">The sequence shown here is derived from an EMBL/GenBank/DDBJ whole genome shotgun (WGS) entry which is preliminary data.</text>
</comment>
<protein>
    <submittedName>
        <fullName evidence="1">Uncharacterized protein</fullName>
    </submittedName>
</protein>
<keyword evidence="2" id="KW-1185">Reference proteome</keyword>
<reference evidence="1" key="2">
    <citation type="journal article" date="2023" name="IMA Fungus">
        <title>Comparative genomic study of the Penicillium genus elucidates a diverse pangenome and 15 lateral gene transfer events.</title>
        <authorList>
            <person name="Petersen C."/>
            <person name="Sorensen T."/>
            <person name="Nielsen M.R."/>
            <person name="Sondergaard T.E."/>
            <person name="Sorensen J.L."/>
            <person name="Fitzpatrick D.A."/>
            <person name="Frisvad J.C."/>
            <person name="Nielsen K.L."/>
        </authorList>
    </citation>
    <scope>NUCLEOTIDE SEQUENCE</scope>
    <source>
        <strain evidence="1">IBT 30069</strain>
    </source>
</reference>
<dbReference type="EMBL" id="JAPQKH010000001">
    <property type="protein sequence ID" value="KAJ5116136.1"/>
    <property type="molecule type" value="Genomic_DNA"/>
</dbReference>
<gene>
    <name evidence="1" type="ORF">N7456_000484</name>
</gene>
<organism evidence="1 2">
    <name type="scientific">Penicillium angulare</name>
    <dbReference type="NCBI Taxonomy" id="116970"/>
    <lineage>
        <taxon>Eukaryota</taxon>
        <taxon>Fungi</taxon>
        <taxon>Dikarya</taxon>
        <taxon>Ascomycota</taxon>
        <taxon>Pezizomycotina</taxon>
        <taxon>Eurotiomycetes</taxon>
        <taxon>Eurotiomycetidae</taxon>
        <taxon>Eurotiales</taxon>
        <taxon>Aspergillaceae</taxon>
        <taxon>Penicillium</taxon>
    </lineage>
</organism>
<reference evidence="1" key="1">
    <citation type="submission" date="2022-11" db="EMBL/GenBank/DDBJ databases">
        <authorList>
            <person name="Petersen C."/>
        </authorList>
    </citation>
    <scope>NUCLEOTIDE SEQUENCE</scope>
    <source>
        <strain evidence="1">IBT 30069</strain>
    </source>
</reference>
<dbReference type="AlphaFoldDB" id="A0A9W9GCL4"/>